<proteinExistence type="predicted"/>
<gene>
    <name evidence="2" type="ORF">DIZ80_16870</name>
</gene>
<keyword evidence="3" id="KW-1185">Reference proteome</keyword>
<accession>A0A370D6Q4</accession>
<dbReference type="Proteomes" id="UP000254266">
    <property type="component" value="Unassembled WGS sequence"/>
</dbReference>
<dbReference type="Gene3D" id="3.40.1260.10">
    <property type="entry name" value="DsrEFH-like"/>
    <property type="match status" value="1"/>
</dbReference>
<feature type="signal peptide" evidence="1">
    <location>
        <begin position="1"/>
        <end position="23"/>
    </location>
</feature>
<name>A0A370D6Q4_9GAMM</name>
<evidence type="ECO:0000313" key="2">
    <source>
        <dbReference type="EMBL" id="RDH80699.1"/>
    </source>
</evidence>
<sequence length="142" mass="15600">MKKSLSIIFFTLLYFVVNTSAFADNSDKKLFVNLISDDLDRAAMALGISNKVLSTENIKVTIFLSAQGVRWADKNIPQNSYVNGKTIPEMLQAFMKAGGQVILCKMCMNNVGGIKQSEVIDGIKFTGTLEALFADDTTVLTY</sequence>
<feature type="chain" id="PRO_5016892982" evidence="1">
    <location>
        <begin position="24"/>
        <end position="142"/>
    </location>
</feature>
<comment type="caution">
    <text evidence="2">The sequence shown here is derived from an EMBL/GenBank/DDBJ whole genome shotgun (WGS) entry which is preliminary data.</text>
</comment>
<dbReference type="EMBL" id="QFXC01000014">
    <property type="protein sequence ID" value="RDH80699.1"/>
    <property type="molecule type" value="Genomic_DNA"/>
</dbReference>
<organism evidence="2 3">
    <name type="scientific">endosymbiont of Galathealinum brachiosum</name>
    <dbReference type="NCBI Taxonomy" id="2200906"/>
    <lineage>
        <taxon>Bacteria</taxon>
        <taxon>Pseudomonadati</taxon>
        <taxon>Pseudomonadota</taxon>
        <taxon>Gammaproteobacteria</taxon>
        <taxon>sulfur-oxidizing symbionts</taxon>
    </lineage>
</organism>
<evidence type="ECO:0000313" key="3">
    <source>
        <dbReference type="Proteomes" id="UP000254266"/>
    </source>
</evidence>
<dbReference type="Pfam" id="PF02635">
    <property type="entry name" value="DsrE"/>
    <property type="match status" value="1"/>
</dbReference>
<protein>
    <submittedName>
        <fullName evidence="2">Uncharacterized protein</fullName>
    </submittedName>
</protein>
<dbReference type="AlphaFoldDB" id="A0A370D6Q4"/>
<keyword evidence="1" id="KW-0732">Signal</keyword>
<dbReference type="SUPFAM" id="SSF75169">
    <property type="entry name" value="DsrEFH-like"/>
    <property type="match status" value="1"/>
</dbReference>
<evidence type="ECO:0000256" key="1">
    <source>
        <dbReference type="SAM" id="SignalP"/>
    </source>
</evidence>
<dbReference type="InterPro" id="IPR027396">
    <property type="entry name" value="DsrEFH-like"/>
</dbReference>
<dbReference type="InterPro" id="IPR003787">
    <property type="entry name" value="Sulphur_relay_DsrE/F-like"/>
</dbReference>
<reference evidence="2 3" key="1">
    <citation type="journal article" date="2018" name="ISME J.">
        <title>Endosymbiont genomes yield clues of tubeworm success.</title>
        <authorList>
            <person name="Li Y."/>
            <person name="Liles M.R."/>
            <person name="Halanych K.M."/>
        </authorList>
    </citation>
    <scope>NUCLEOTIDE SEQUENCE [LARGE SCALE GENOMIC DNA]</scope>
    <source>
        <strain evidence="2">A1464</strain>
    </source>
</reference>